<gene>
    <name evidence="2" type="ORF">EZI54_23730</name>
</gene>
<dbReference type="SUPFAM" id="SSF48295">
    <property type="entry name" value="TrpR-like"/>
    <property type="match status" value="1"/>
</dbReference>
<dbReference type="PANTHER" id="PTHR46889">
    <property type="entry name" value="TRANSPOSASE INSF FOR INSERTION SEQUENCE IS3B-RELATED"/>
    <property type="match status" value="1"/>
</dbReference>
<dbReference type="EMBL" id="SJDL01000128">
    <property type="protein sequence ID" value="TBW44554.1"/>
    <property type="molecule type" value="Genomic_DNA"/>
</dbReference>
<name>A0ABY1ZD51_9GAMM</name>
<dbReference type="InterPro" id="IPR050900">
    <property type="entry name" value="Transposase_IS3/IS150/IS904"/>
</dbReference>
<dbReference type="PROSITE" id="PS50994">
    <property type="entry name" value="INTEGRASE"/>
    <property type="match status" value="1"/>
</dbReference>
<comment type="caution">
    <text evidence="2">The sequence shown here is derived from an EMBL/GenBank/DDBJ whole genome shotgun (WGS) entry which is preliminary data.</text>
</comment>
<accession>A0ABY1ZD51</accession>
<dbReference type="InterPro" id="IPR036397">
    <property type="entry name" value="RNaseH_sf"/>
</dbReference>
<dbReference type="Pfam" id="PF13276">
    <property type="entry name" value="HTH_21"/>
    <property type="match status" value="1"/>
</dbReference>
<evidence type="ECO:0000313" key="3">
    <source>
        <dbReference type="Proteomes" id="UP000313645"/>
    </source>
</evidence>
<dbReference type="InterPro" id="IPR001584">
    <property type="entry name" value="Integrase_cat-core"/>
</dbReference>
<protein>
    <submittedName>
        <fullName evidence="2">IS3 family transposase</fullName>
    </submittedName>
</protein>
<dbReference type="NCBIfam" id="NF033516">
    <property type="entry name" value="transpos_IS3"/>
    <property type="match status" value="1"/>
</dbReference>
<evidence type="ECO:0000313" key="2">
    <source>
        <dbReference type="EMBL" id="TBW44554.1"/>
    </source>
</evidence>
<proteinExistence type="predicted"/>
<dbReference type="Gene3D" id="1.10.10.10">
    <property type="entry name" value="Winged helix-like DNA-binding domain superfamily/Winged helix DNA-binding domain"/>
    <property type="match status" value="1"/>
</dbReference>
<sequence>MSKKRKQYSASFKSKVALAALKGDQTTSEIAARFQIHPTMVSTWKRELLENAPNLFEGKKRSGKQSNEPSSDELYREIGRLTVERDFLSRKARSVSRQRRLAMIEHGHPQVSIVRQCELLKLSRSSVYYVPREQCQEDLDLMYLIDQQHLKTPYYGSRKMRVHLERKGHRINRKRVQRLMRTMGIQAVYPRPRTSIPGDGHKVYPYLLKGLKIDRPNQVWATDISYIPLARGFMYLVAIIDWYSRKVLSWRVSNTMDTDFCIDALEEALQRHGTPEIFNTDQGVQFTSEAFTSVLKDHGIRISMDGKGCYHDNIFVERLWRSVKHECVYLTAFEDGHHLKQALHRYFRHYNQTRYHQTLEYQTPDEVYYGQPIALASLSQGNNRIIA</sequence>
<dbReference type="InterPro" id="IPR012337">
    <property type="entry name" value="RNaseH-like_sf"/>
</dbReference>
<reference evidence="2 3" key="1">
    <citation type="submission" date="2019-02" db="EMBL/GenBank/DDBJ databases">
        <title>Marinobacter halodurans sp. nov., a marine bacterium isolated from sea tidal flat.</title>
        <authorList>
            <person name="Yoo Y."/>
            <person name="Lee D.W."/>
            <person name="Kim B.S."/>
            <person name="Kim J.-J."/>
        </authorList>
    </citation>
    <scope>NUCLEOTIDE SEQUENCE [LARGE SCALE GENOMIC DNA]</scope>
    <source>
        <strain evidence="2 3">YJ-S3-2</strain>
    </source>
</reference>
<organism evidence="2 3">
    <name type="scientific">Marinobacter halodurans</name>
    <dbReference type="NCBI Taxonomy" id="2528979"/>
    <lineage>
        <taxon>Bacteria</taxon>
        <taxon>Pseudomonadati</taxon>
        <taxon>Pseudomonadota</taxon>
        <taxon>Gammaproteobacteria</taxon>
        <taxon>Pseudomonadales</taxon>
        <taxon>Marinobacteraceae</taxon>
        <taxon>Marinobacter</taxon>
    </lineage>
</organism>
<dbReference type="PANTHER" id="PTHR46889:SF4">
    <property type="entry name" value="TRANSPOSASE INSO FOR INSERTION SEQUENCE ELEMENT IS911B-RELATED"/>
    <property type="match status" value="1"/>
</dbReference>
<dbReference type="Pfam" id="PF00665">
    <property type="entry name" value="rve"/>
    <property type="match status" value="1"/>
</dbReference>
<dbReference type="InterPro" id="IPR010921">
    <property type="entry name" value="Trp_repressor/repl_initiator"/>
</dbReference>
<dbReference type="InterPro" id="IPR036388">
    <property type="entry name" value="WH-like_DNA-bd_sf"/>
</dbReference>
<dbReference type="InterPro" id="IPR048020">
    <property type="entry name" value="Transpos_IS3"/>
</dbReference>
<dbReference type="Gene3D" id="3.30.420.10">
    <property type="entry name" value="Ribonuclease H-like superfamily/Ribonuclease H"/>
    <property type="match status" value="1"/>
</dbReference>
<dbReference type="InterPro" id="IPR025948">
    <property type="entry name" value="HTH-like_dom"/>
</dbReference>
<dbReference type="Pfam" id="PF13333">
    <property type="entry name" value="rve_2"/>
    <property type="match status" value="1"/>
</dbReference>
<evidence type="ECO:0000259" key="1">
    <source>
        <dbReference type="PROSITE" id="PS50994"/>
    </source>
</evidence>
<feature type="domain" description="Integrase catalytic" evidence="1">
    <location>
        <begin position="212"/>
        <end position="372"/>
    </location>
</feature>
<dbReference type="Proteomes" id="UP000313645">
    <property type="component" value="Unassembled WGS sequence"/>
</dbReference>
<keyword evidence="3" id="KW-1185">Reference proteome</keyword>
<dbReference type="SUPFAM" id="SSF53098">
    <property type="entry name" value="Ribonuclease H-like"/>
    <property type="match status" value="1"/>
</dbReference>